<keyword evidence="2" id="KW-1185">Reference proteome</keyword>
<evidence type="ECO:0000313" key="1">
    <source>
        <dbReference type="EMBL" id="RFN58237.1"/>
    </source>
</evidence>
<evidence type="ECO:0000313" key="2">
    <source>
        <dbReference type="Proteomes" id="UP000261082"/>
    </source>
</evidence>
<dbReference type="Proteomes" id="UP000261082">
    <property type="component" value="Unassembled WGS sequence"/>
</dbReference>
<organism evidence="1 2">
    <name type="scientific">Marixanthomonas ophiurae</name>
    <dbReference type="NCBI Taxonomy" id="387659"/>
    <lineage>
        <taxon>Bacteria</taxon>
        <taxon>Pseudomonadati</taxon>
        <taxon>Bacteroidota</taxon>
        <taxon>Flavobacteriia</taxon>
        <taxon>Flavobacteriales</taxon>
        <taxon>Flavobacteriaceae</taxon>
        <taxon>Marixanthomonas</taxon>
    </lineage>
</organism>
<comment type="caution">
    <text evidence="1">The sequence shown here is derived from an EMBL/GenBank/DDBJ whole genome shotgun (WGS) entry which is preliminary data.</text>
</comment>
<dbReference type="InterPro" id="IPR036249">
    <property type="entry name" value="Thioredoxin-like_sf"/>
</dbReference>
<dbReference type="SUPFAM" id="SSF52833">
    <property type="entry name" value="Thioredoxin-like"/>
    <property type="match status" value="1"/>
</dbReference>
<dbReference type="RefSeq" id="WP_117160185.1">
    <property type="nucleotide sequence ID" value="NZ_QVID01000002.1"/>
</dbReference>
<accession>A0A3E1Q7W3</accession>
<sequence length="257" mass="28256">MKYLIALITIPLLLLTTFCKPKDSKENINKELAYAETTNANPFALVQLFTSQGCSSCPPADRLLDKVKEDYDNVAVLSYHVDYWNRLGWKDPFSKKKYTDLQYAYGSKFGDGRVYTPQAVINGSLHFVGSNEAKMKGNLSKFLKNTAENTVVISEVSKNVNTVSFNYKLTGGSTDKKLKLALVIGSRETPIGRGENGGKTLLNTNIVVQEVAVSASETLGSLEINIPDIVKETDELSLIGFVQQDDLVITGATKMKV</sequence>
<proteinExistence type="predicted"/>
<dbReference type="PANTHER" id="PTHR36057">
    <property type="match status" value="1"/>
</dbReference>
<dbReference type="EMBL" id="QVID01000002">
    <property type="protein sequence ID" value="RFN58237.1"/>
    <property type="molecule type" value="Genomic_DNA"/>
</dbReference>
<dbReference type="PANTHER" id="PTHR36057:SF1">
    <property type="entry name" value="LIPOPROTEIN LIPID ATTACHMENT SITE-LIKE PROTEIN, PUTATIVE (DUF1223)-RELATED"/>
    <property type="match status" value="1"/>
</dbReference>
<protein>
    <submittedName>
        <fullName evidence="1">DUF1223 domain-containing protein</fullName>
    </submittedName>
</protein>
<dbReference type="OrthoDB" id="9808254at2"/>
<dbReference type="Pfam" id="PF06764">
    <property type="entry name" value="DUF1223"/>
    <property type="match status" value="1"/>
</dbReference>
<dbReference type="InterPro" id="IPR010634">
    <property type="entry name" value="DUF1223"/>
</dbReference>
<gene>
    <name evidence="1" type="ORF">DZ858_13490</name>
</gene>
<dbReference type="AlphaFoldDB" id="A0A3E1Q7W3"/>
<name>A0A3E1Q7W3_9FLAO</name>
<reference evidence="1 2" key="1">
    <citation type="journal article" date="2007" name="Int. J. Syst. Evol. Microbiol.">
        <title>Marixanthomonas ophiurae gen. nov., sp. nov., a marine bacterium of the family Flavobacteriaceae isolated from a deep-sea brittle star.</title>
        <authorList>
            <person name="Romanenko L.A."/>
            <person name="Uchino M."/>
            <person name="Frolova G.M."/>
            <person name="Mikhailov V.V."/>
        </authorList>
    </citation>
    <scope>NUCLEOTIDE SEQUENCE [LARGE SCALE GENOMIC DNA]</scope>
    <source>
        <strain evidence="1 2">KMM 3046</strain>
    </source>
</reference>